<dbReference type="SUPFAM" id="SSF46785">
    <property type="entry name" value="Winged helix' DNA-binding domain"/>
    <property type="match status" value="1"/>
</dbReference>
<dbReference type="FunFam" id="1.10.10.10:FF:000001">
    <property type="entry name" value="LysR family transcriptional regulator"/>
    <property type="match status" value="1"/>
</dbReference>
<dbReference type="PRINTS" id="PR00039">
    <property type="entry name" value="HTHLYSR"/>
</dbReference>
<dbReference type="PROSITE" id="PS50931">
    <property type="entry name" value="HTH_LYSR"/>
    <property type="match status" value="1"/>
</dbReference>
<dbReference type="Pfam" id="PF03466">
    <property type="entry name" value="LysR_substrate"/>
    <property type="match status" value="1"/>
</dbReference>
<organism evidence="6 7">
    <name type="scientific">Microvirga subterranea</name>
    <dbReference type="NCBI Taxonomy" id="186651"/>
    <lineage>
        <taxon>Bacteria</taxon>
        <taxon>Pseudomonadati</taxon>
        <taxon>Pseudomonadota</taxon>
        <taxon>Alphaproteobacteria</taxon>
        <taxon>Hyphomicrobiales</taxon>
        <taxon>Methylobacteriaceae</taxon>
        <taxon>Microvirga</taxon>
    </lineage>
</organism>
<dbReference type="SUPFAM" id="SSF53850">
    <property type="entry name" value="Periplasmic binding protein-like II"/>
    <property type="match status" value="1"/>
</dbReference>
<dbReference type="GO" id="GO:0003677">
    <property type="term" value="F:DNA binding"/>
    <property type="evidence" value="ECO:0007669"/>
    <property type="project" value="UniProtKB-KW"/>
</dbReference>
<dbReference type="InterPro" id="IPR050176">
    <property type="entry name" value="LTTR"/>
</dbReference>
<dbReference type="Proteomes" id="UP000254925">
    <property type="component" value="Unassembled WGS sequence"/>
</dbReference>
<dbReference type="InterPro" id="IPR000847">
    <property type="entry name" value="LysR_HTH_N"/>
</dbReference>
<proteinExistence type="inferred from homology"/>
<dbReference type="InterPro" id="IPR005119">
    <property type="entry name" value="LysR_subst-bd"/>
</dbReference>
<dbReference type="EMBL" id="QQBB01000004">
    <property type="protein sequence ID" value="RDI59502.1"/>
    <property type="molecule type" value="Genomic_DNA"/>
</dbReference>
<dbReference type="InterPro" id="IPR036388">
    <property type="entry name" value="WH-like_DNA-bd_sf"/>
</dbReference>
<evidence type="ECO:0000313" key="7">
    <source>
        <dbReference type="Proteomes" id="UP000254925"/>
    </source>
</evidence>
<comment type="similarity">
    <text evidence="1">Belongs to the LysR transcriptional regulatory family.</text>
</comment>
<keyword evidence="4" id="KW-0804">Transcription</keyword>
<dbReference type="Gene3D" id="3.40.190.10">
    <property type="entry name" value="Periplasmic binding protein-like II"/>
    <property type="match status" value="2"/>
</dbReference>
<dbReference type="InterPro" id="IPR036390">
    <property type="entry name" value="WH_DNA-bd_sf"/>
</dbReference>
<keyword evidence="7" id="KW-1185">Reference proteome</keyword>
<dbReference type="AlphaFoldDB" id="A0A370HLQ0"/>
<dbReference type="Gene3D" id="1.10.10.10">
    <property type="entry name" value="Winged helix-like DNA-binding domain superfamily/Winged helix DNA-binding domain"/>
    <property type="match status" value="1"/>
</dbReference>
<accession>A0A370HLQ0</accession>
<dbReference type="PANTHER" id="PTHR30579">
    <property type="entry name" value="TRANSCRIPTIONAL REGULATOR"/>
    <property type="match status" value="1"/>
</dbReference>
<name>A0A370HLQ0_9HYPH</name>
<feature type="domain" description="HTH lysR-type" evidence="5">
    <location>
        <begin position="5"/>
        <end position="62"/>
    </location>
</feature>
<dbReference type="RefSeq" id="WP_114770371.1">
    <property type="nucleotide sequence ID" value="NZ_QQBB01000004.1"/>
</dbReference>
<evidence type="ECO:0000256" key="3">
    <source>
        <dbReference type="ARBA" id="ARBA00023125"/>
    </source>
</evidence>
<evidence type="ECO:0000313" key="6">
    <source>
        <dbReference type="EMBL" id="RDI59502.1"/>
    </source>
</evidence>
<dbReference type="GO" id="GO:0003700">
    <property type="term" value="F:DNA-binding transcription factor activity"/>
    <property type="evidence" value="ECO:0007669"/>
    <property type="project" value="InterPro"/>
</dbReference>
<protein>
    <submittedName>
        <fullName evidence="6">DNA-binding transcriptional LysR family regulator</fullName>
    </submittedName>
</protein>
<keyword evidence="3 6" id="KW-0238">DNA-binding</keyword>
<comment type="caution">
    <text evidence="6">The sequence shown here is derived from an EMBL/GenBank/DDBJ whole genome shotgun (WGS) entry which is preliminary data.</text>
</comment>
<evidence type="ECO:0000256" key="2">
    <source>
        <dbReference type="ARBA" id="ARBA00023015"/>
    </source>
</evidence>
<sequence>MPHNLDVSLIRAFVTVVDSGGMTAAGNVLNLTQAAVSQQVKRLEEMLGEELITRDRRGMKLTSAGERLFGRAKRLLALNDEIWTEMTTPVYEGEVRLGIPSDIITTYLPTFLKNFARSYPKVQVCLRSGSSAKLRSELAAGKVDIVLATELVCDPDGENLIMDRLVWVGAPGGEAAYQRPLPVSIGCSDCAFRAPVREVLQQAGIEWRSVSEVTNTTAQVATVAADIAVMAWMASTVPEGFEVLGRDSGLPPLPPFTVNLYLPKAGGSAIVQELARHIRQALSAPRRMVA</sequence>
<dbReference type="PANTHER" id="PTHR30579:SF7">
    <property type="entry name" value="HTH-TYPE TRANSCRIPTIONAL REGULATOR LRHA-RELATED"/>
    <property type="match status" value="1"/>
</dbReference>
<gene>
    <name evidence="6" type="ORF">DES45_104418</name>
</gene>
<keyword evidence="2" id="KW-0805">Transcription regulation</keyword>
<dbReference type="OrthoDB" id="8097684at2"/>
<evidence type="ECO:0000259" key="5">
    <source>
        <dbReference type="PROSITE" id="PS50931"/>
    </source>
</evidence>
<evidence type="ECO:0000256" key="4">
    <source>
        <dbReference type="ARBA" id="ARBA00023163"/>
    </source>
</evidence>
<evidence type="ECO:0000256" key="1">
    <source>
        <dbReference type="ARBA" id="ARBA00009437"/>
    </source>
</evidence>
<reference evidence="6 7" key="1">
    <citation type="submission" date="2018-07" db="EMBL/GenBank/DDBJ databases">
        <title>Genomic Encyclopedia of Type Strains, Phase IV (KMG-IV): sequencing the most valuable type-strain genomes for metagenomic binning, comparative biology and taxonomic classification.</title>
        <authorList>
            <person name="Goeker M."/>
        </authorList>
    </citation>
    <scope>NUCLEOTIDE SEQUENCE [LARGE SCALE GENOMIC DNA]</scope>
    <source>
        <strain evidence="6 7">DSM 14364</strain>
    </source>
</reference>
<dbReference type="Pfam" id="PF00126">
    <property type="entry name" value="HTH_1"/>
    <property type="match status" value="1"/>
</dbReference>